<dbReference type="Proteomes" id="UP000234560">
    <property type="component" value="Chromosome"/>
</dbReference>
<proteinExistence type="predicted"/>
<accession>A0AAF0YW24</accession>
<evidence type="ECO:0000256" key="1">
    <source>
        <dbReference type="SAM" id="Coils"/>
    </source>
</evidence>
<reference evidence="3" key="2">
    <citation type="submission" date="2023-10" db="EMBL/GenBank/DDBJ databases">
        <authorList>
            <person name="Choi B."/>
        </authorList>
    </citation>
    <scope>NUCLEOTIDE SEQUENCE</scope>
    <source>
        <strain evidence="3">UMB0763</strain>
    </source>
</reference>
<organism evidence="3 4">
    <name type="scientific">Corynebacterium pyruviciproducens</name>
    <dbReference type="NCBI Taxonomy" id="598660"/>
    <lineage>
        <taxon>Bacteria</taxon>
        <taxon>Bacillati</taxon>
        <taxon>Actinomycetota</taxon>
        <taxon>Actinomycetes</taxon>
        <taxon>Mycobacteriales</taxon>
        <taxon>Corynebacteriaceae</taxon>
        <taxon>Corynebacterium</taxon>
    </lineage>
</organism>
<feature type="coiled-coil region" evidence="1">
    <location>
        <begin position="42"/>
        <end position="83"/>
    </location>
</feature>
<dbReference type="RefSeq" id="WP_101679347.1">
    <property type="nucleotide sequence ID" value="NZ_CAUPGZ010000019.1"/>
</dbReference>
<evidence type="ECO:0000313" key="4">
    <source>
        <dbReference type="Proteomes" id="UP000234560"/>
    </source>
</evidence>
<gene>
    <name evidence="3" type="ORF">CYJ47_02065</name>
</gene>
<evidence type="ECO:0000256" key="2">
    <source>
        <dbReference type="SAM" id="Phobius"/>
    </source>
</evidence>
<evidence type="ECO:0000313" key="3">
    <source>
        <dbReference type="EMBL" id="WOT02581.1"/>
    </source>
</evidence>
<feature type="transmembrane region" description="Helical" evidence="2">
    <location>
        <begin position="6"/>
        <end position="26"/>
    </location>
</feature>
<keyword evidence="1" id="KW-0175">Coiled coil</keyword>
<keyword evidence="2" id="KW-0472">Membrane</keyword>
<dbReference type="KEGG" id="cpyr:CYJ47_02065"/>
<sequence>MTQLDVNVFTGIIGVISIAISGWLTLRGKREEVAATQADALIRSQGERIQKQEERLDKLEAQMVILRREADEARARQRQAELDAHKATTAMDEMVDMVRGVMQWIADGYPPPPPELDLMAIERVQMDLARPRRPPDAL</sequence>
<dbReference type="AlphaFoldDB" id="A0AAF0YW24"/>
<dbReference type="EMBL" id="CP136958">
    <property type="protein sequence ID" value="WOT02581.1"/>
    <property type="molecule type" value="Genomic_DNA"/>
</dbReference>
<protein>
    <submittedName>
        <fullName evidence="3">Uncharacterized protein</fullName>
    </submittedName>
</protein>
<name>A0AAF0YW24_9CORY</name>
<reference evidence="3" key="1">
    <citation type="submission" date="2017-12" db="EMBL/GenBank/DDBJ databases">
        <authorList>
            <person name="Thomas-White K."/>
            <person name="Wolfe A.J."/>
        </authorList>
    </citation>
    <scope>NUCLEOTIDE SEQUENCE</scope>
    <source>
        <strain evidence="3">UMB0763</strain>
    </source>
</reference>
<keyword evidence="2" id="KW-0812">Transmembrane</keyword>
<keyword evidence="2" id="KW-1133">Transmembrane helix</keyword>